<proteinExistence type="predicted"/>
<accession>A0A6J8BPW1</accession>
<gene>
    <name evidence="1" type="ORF">MCOR_20911</name>
</gene>
<organism evidence="1 2">
    <name type="scientific">Mytilus coruscus</name>
    <name type="common">Sea mussel</name>
    <dbReference type="NCBI Taxonomy" id="42192"/>
    <lineage>
        <taxon>Eukaryota</taxon>
        <taxon>Metazoa</taxon>
        <taxon>Spiralia</taxon>
        <taxon>Lophotrochozoa</taxon>
        <taxon>Mollusca</taxon>
        <taxon>Bivalvia</taxon>
        <taxon>Autobranchia</taxon>
        <taxon>Pteriomorphia</taxon>
        <taxon>Mytilida</taxon>
        <taxon>Mytiloidea</taxon>
        <taxon>Mytilidae</taxon>
        <taxon>Mytilinae</taxon>
        <taxon>Mytilus</taxon>
    </lineage>
</organism>
<dbReference type="OrthoDB" id="10393081at2759"/>
<dbReference type="EMBL" id="CACVKT020003693">
    <property type="protein sequence ID" value="CAC5385361.1"/>
    <property type="molecule type" value="Genomic_DNA"/>
</dbReference>
<dbReference type="AlphaFoldDB" id="A0A6J8BPW1"/>
<evidence type="ECO:0000313" key="2">
    <source>
        <dbReference type="Proteomes" id="UP000507470"/>
    </source>
</evidence>
<name>A0A6J8BPW1_MYTCO</name>
<keyword evidence="2" id="KW-1185">Reference proteome</keyword>
<dbReference type="Proteomes" id="UP000507470">
    <property type="component" value="Unassembled WGS sequence"/>
</dbReference>
<protein>
    <submittedName>
        <fullName evidence="1">Uncharacterized protein</fullName>
    </submittedName>
</protein>
<sequence>MLRQLYLANKPKTTSITSPETFNQAPIPPLVNESQNLTNAADTDVGLFHSSTLPVVTDTRIHTPDNAPNINNDVLLRESAAAFTSSTETLSNIDKLMLKQSNTENVTEKESTTHTIESAIRCSNNQETDSAAAVTSTGKVYYAEDLPKMDFVAPSIKK</sequence>
<evidence type="ECO:0000313" key="1">
    <source>
        <dbReference type="EMBL" id="CAC5385361.1"/>
    </source>
</evidence>
<reference evidence="1 2" key="1">
    <citation type="submission" date="2020-06" db="EMBL/GenBank/DDBJ databases">
        <authorList>
            <person name="Li R."/>
            <person name="Bekaert M."/>
        </authorList>
    </citation>
    <scope>NUCLEOTIDE SEQUENCE [LARGE SCALE GENOMIC DNA]</scope>
    <source>
        <strain evidence="2">wild</strain>
    </source>
</reference>